<dbReference type="AlphaFoldDB" id="A0A7C4QPI2"/>
<keyword evidence="1" id="KW-1133">Transmembrane helix</keyword>
<keyword evidence="1" id="KW-0812">Transmembrane</keyword>
<name>A0A7C4QPI2_9PLAN</name>
<feature type="transmembrane region" description="Helical" evidence="1">
    <location>
        <begin position="125"/>
        <end position="145"/>
    </location>
</feature>
<sequence>MVHQWGQVWVVTRATKQIALREHLMGDVPKWTTAASGVFAAYAVALFISTHIPISHEAVLPGTNDKHLHFLAYGGLSVLAVIRLAVLGAARLAPWGLWMAALTAAAGLDELTQVWVGRSGDWADWQADVAGLWLAGTLTLGWLWLFPKVVGRTTGCKQSEFV</sequence>
<keyword evidence="1" id="KW-0472">Membrane</keyword>
<feature type="transmembrane region" description="Helical" evidence="1">
    <location>
        <begin position="31"/>
        <end position="49"/>
    </location>
</feature>
<proteinExistence type="predicted"/>
<evidence type="ECO:0000313" key="2">
    <source>
        <dbReference type="EMBL" id="HGT40287.1"/>
    </source>
</evidence>
<dbReference type="EMBL" id="DSVQ01000016">
    <property type="protein sequence ID" value="HGT40287.1"/>
    <property type="molecule type" value="Genomic_DNA"/>
</dbReference>
<reference evidence="2" key="1">
    <citation type="journal article" date="2020" name="mSystems">
        <title>Genome- and Community-Level Interaction Insights into Carbon Utilization and Element Cycling Functions of Hydrothermarchaeota in Hydrothermal Sediment.</title>
        <authorList>
            <person name="Zhou Z."/>
            <person name="Liu Y."/>
            <person name="Xu W."/>
            <person name="Pan J."/>
            <person name="Luo Z.H."/>
            <person name="Li M."/>
        </authorList>
    </citation>
    <scope>NUCLEOTIDE SEQUENCE [LARGE SCALE GENOMIC DNA]</scope>
    <source>
        <strain evidence="2">SpSt-508</strain>
    </source>
</reference>
<evidence type="ECO:0008006" key="3">
    <source>
        <dbReference type="Google" id="ProtNLM"/>
    </source>
</evidence>
<organism evidence="2">
    <name type="scientific">Schlesneria paludicola</name>
    <dbReference type="NCBI Taxonomy" id="360056"/>
    <lineage>
        <taxon>Bacteria</taxon>
        <taxon>Pseudomonadati</taxon>
        <taxon>Planctomycetota</taxon>
        <taxon>Planctomycetia</taxon>
        <taxon>Planctomycetales</taxon>
        <taxon>Planctomycetaceae</taxon>
        <taxon>Schlesneria</taxon>
    </lineage>
</organism>
<dbReference type="NCBIfam" id="NF037970">
    <property type="entry name" value="vanZ_1"/>
    <property type="match status" value="1"/>
</dbReference>
<accession>A0A7C4QPI2</accession>
<comment type="caution">
    <text evidence="2">The sequence shown here is derived from an EMBL/GenBank/DDBJ whole genome shotgun (WGS) entry which is preliminary data.</text>
</comment>
<feature type="transmembrane region" description="Helical" evidence="1">
    <location>
        <begin position="70"/>
        <end position="90"/>
    </location>
</feature>
<protein>
    <recommendedName>
        <fullName evidence="3">VanZ-like domain-containing protein</fullName>
    </recommendedName>
</protein>
<gene>
    <name evidence="2" type="ORF">ENS64_13650</name>
</gene>
<evidence type="ECO:0000256" key="1">
    <source>
        <dbReference type="SAM" id="Phobius"/>
    </source>
</evidence>